<keyword evidence="5 6" id="KW-0472">Membrane</keyword>
<organism evidence="7 8">
    <name type="scientific">Lachnellula willkommii</name>
    <dbReference type="NCBI Taxonomy" id="215461"/>
    <lineage>
        <taxon>Eukaryota</taxon>
        <taxon>Fungi</taxon>
        <taxon>Dikarya</taxon>
        <taxon>Ascomycota</taxon>
        <taxon>Pezizomycotina</taxon>
        <taxon>Leotiomycetes</taxon>
        <taxon>Helotiales</taxon>
        <taxon>Lachnaceae</taxon>
        <taxon>Lachnellula</taxon>
    </lineage>
</organism>
<dbReference type="PANTHER" id="PTHR43791">
    <property type="entry name" value="PERMEASE-RELATED"/>
    <property type="match status" value="1"/>
</dbReference>
<comment type="subcellular location">
    <subcellularLocation>
        <location evidence="1">Membrane</location>
        <topology evidence="1">Multi-pass membrane protein</topology>
    </subcellularLocation>
</comment>
<feature type="transmembrane region" description="Helical" evidence="6">
    <location>
        <begin position="262"/>
        <end position="283"/>
    </location>
</feature>
<dbReference type="Gene3D" id="1.20.1250.20">
    <property type="entry name" value="MFS general substrate transporter like domains"/>
    <property type="match status" value="1"/>
</dbReference>
<dbReference type="InterPro" id="IPR036259">
    <property type="entry name" value="MFS_trans_sf"/>
</dbReference>
<dbReference type="PANTHER" id="PTHR43791:SF65">
    <property type="entry name" value="MAJOR FACILITATOR SUPERFAMILY (MFS) PROFILE DOMAIN-CONTAINING PROTEIN-RELATED"/>
    <property type="match status" value="1"/>
</dbReference>
<dbReference type="FunFam" id="1.20.1250.20:FF:000247">
    <property type="entry name" value="MFS general substrate transporter"/>
    <property type="match status" value="1"/>
</dbReference>
<feature type="transmembrane region" description="Helical" evidence="6">
    <location>
        <begin position="164"/>
        <end position="184"/>
    </location>
</feature>
<keyword evidence="4 6" id="KW-1133">Transmembrane helix</keyword>
<dbReference type="AlphaFoldDB" id="A0A559M6E1"/>
<proteinExistence type="predicted"/>
<accession>A0A559M6E1</accession>
<dbReference type="InterPro" id="IPR011701">
    <property type="entry name" value="MFS"/>
</dbReference>
<evidence type="ECO:0000256" key="5">
    <source>
        <dbReference type="ARBA" id="ARBA00023136"/>
    </source>
</evidence>
<dbReference type="Proteomes" id="UP000315522">
    <property type="component" value="Unassembled WGS sequence"/>
</dbReference>
<comment type="caution">
    <text evidence="7">The sequence shown here is derived from an EMBL/GenBank/DDBJ whole genome shotgun (WGS) entry which is preliminary data.</text>
</comment>
<name>A0A559M6E1_9HELO</name>
<keyword evidence="8" id="KW-1185">Reference proteome</keyword>
<keyword evidence="2" id="KW-0813">Transport</keyword>
<reference evidence="7 8" key="1">
    <citation type="submission" date="2018-05" db="EMBL/GenBank/DDBJ databases">
        <title>Genome sequencing and assembly of the regulated plant pathogen Lachnellula willkommii and related sister species for the development of diagnostic species identification markers.</title>
        <authorList>
            <person name="Giroux E."/>
            <person name="Bilodeau G."/>
        </authorList>
    </citation>
    <scope>NUCLEOTIDE SEQUENCE [LARGE SCALE GENOMIC DNA]</scope>
    <source>
        <strain evidence="7 8">CBS 172.35</strain>
    </source>
</reference>
<feature type="transmembrane region" description="Helical" evidence="6">
    <location>
        <begin position="231"/>
        <end position="250"/>
    </location>
</feature>
<dbReference type="Pfam" id="PF07690">
    <property type="entry name" value="MFS_1"/>
    <property type="match status" value="1"/>
</dbReference>
<evidence type="ECO:0000256" key="2">
    <source>
        <dbReference type="ARBA" id="ARBA00022448"/>
    </source>
</evidence>
<dbReference type="GO" id="GO:0022857">
    <property type="term" value="F:transmembrane transporter activity"/>
    <property type="evidence" value="ECO:0007669"/>
    <property type="project" value="InterPro"/>
</dbReference>
<evidence type="ECO:0000256" key="1">
    <source>
        <dbReference type="ARBA" id="ARBA00004141"/>
    </source>
</evidence>
<dbReference type="EMBL" id="QGML01001683">
    <property type="protein sequence ID" value="TVY88528.1"/>
    <property type="molecule type" value="Genomic_DNA"/>
</dbReference>
<protein>
    <submittedName>
        <fullName evidence="7">Putative transporter</fullName>
    </submittedName>
</protein>
<evidence type="ECO:0000313" key="7">
    <source>
        <dbReference type="EMBL" id="TVY88528.1"/>
    </source>
</evidence>
<dbReference type="SUPFAM" id="SSF103473">
    <property type="entry name" value="MFS general substrate transporter"/>
    <property type="match status" value="1"/>
</dbReference>
<feature type="transmembrane region" description="Helical" evidence="6">
    <location>
        <begin position="137"/>
        <end position="158"/>
    </location>
</feature>
<gene>
    <name evidence="7" type="primary">YIL166C_0</name>
    <name evidence="7" type="ORF">LAWI1_G004616</name>
</gene>
<evidence type="ECO:0000256" key="3">
    <source>
        <dbReference type="ARBA" id="ARBA00022692"/>
    </source>
</evidence>
<keyword evidence="3 6" id="KW-0812">Transmembrane</keyword>
<evidence type="ECO:0000313" key="8">
    <source>
        <dbReference type="Proteomes" id="UP000315522"/>
    </source>
</evidence>
<dbReference type="GO" id="GO:0016020">
    <property type="term" value="C:membrane"/>
    <property type="evidence" value="ECO:0007669"/>
    <property type="project" value="UniProtKB-SubCell"/>
</dbReference>
<evidence type="ECO:0000256" key="4">
    <source>
        <dbReference type="ARBA" id="ARBA00022989"/>
    </source>
</evidence>
<feature type="transmembrane region" description="Helical" evidence="6">
    <location>
        <begin position="30"/>
        <end position="49"/>
    </location>
</feature>
<evidence type="ECO:0000256" key="6">
    <source>
        <dbReference type="SAM" id="Phobius"/>
    </source>
</evidence>
<sequence length="321" mass="36515">MSIADVIAAFLAFGILHLRGVQHRAGWRWLFLIEGLFTLVVGASAFVLMPPSPTQTASRLRGKKGWFTARVIREDPAKSGMHNRQPITPKLLWKSMCDFDLWPLYIIGLTFQIPETPPYQYLTMTLKGLGFGTFKTNLLVIPSTVLHMITMMALTYAAEIWGELTLTAMLGQIWALPFLAFIYAKDITQINKWTAFGIMSLLLSYPSAHPIQVAWNSRNSNAVRSRTVSAALYNMFVQASGIIASNIYRADDKPRYKRGNRALLSICVLNIGLYIMTKIYYVWRNKSRATKWNAMTEEERVQYLATTTDEGNKRLDFRFAH</sequence>